<gene>
    <name evidence="1" type="ORF">M2283_001385</name>
</gene>
<keyword evidence="1" id="KW-0436">Ligase</keyword>
<proteinExistence type="predicted"/>
<dbReference type="SUPFAM" id="SSF55144">
    <property type="entry name" value="LigT-like"/>
    <property type="match status" value="1"/>
</dbReference>
<reference evidence="1 2" key="1">
    <citation type="submission" date="2023-04" db="EMBL/GenBank/DDBJ databases">
        <title>Forest soil microbial communities from Buena Vista Peninsula, Colon Province, Panama.</title>
        <authorList>
            <person name="Bouskill N."/>
        </authorList>
    </citation>
    <scope>NUCLEOTIDE SEQUENCE [LARGE SCALE GENOMIC DNA]</scope>
    <source>
        <strain evidence="1 2">GGS1</strain>
    </source>
</reference>
<accession>A0ABT6LCS4</accession>
<keyword evidence="2" id="KW-1185">Reference proteome</keyword>
<dbReference type="Gene3D" id="3.90.1140.10">
    <property type="entry name" value="Cyclic phosphodiesterase"/>
    <property type="match status" value="1"/>
</dbReference>
<dbReference type="Proteomes" id="UP001160499">
    <property type="component" value="Unassembled WGS sequence"/>
</dbReference>
<comment type="caution">
    <text evidence="1">The sequence shown here is derived from an EMBL/GenBank/DDBJ whole genome shotgun (WGS) entry which is preliminary data.</text>
</comment>
<name>A0ABT6LCS4_9ACTN</name>
<dbReference type="EMBL" id="JARXVH010000002">
    <property type="protein sequence ID" value="MDH6214102.1"/>
    <property type="molecule type" value="Genomic_DNA"/>
</dbReference>
<evidence type="ECO:0000313" key="1">
    <source>
        <dbReference type="EMBL" id="MDH6214102.1"/>
    </source>
</evidence>
<dbReference type="RefSeq" id="WP_280875171.1">
    <property type="nucleotide sequence ID" value="NZ_JARXVH010000002.1"/>
</dbReference>
<dbReference type="InterPro" id="IPR009097">
    <property type="entry name" value="Cyclic_Pdiesterase"/>
</dbReference>
<dbReference type="GO" id="GO:0016874">
    <property type="term" value="F:ligase activity"/>
    <property type="evidence" value="ECO:0007669"/>
    <property type="project" value="UniProtKB-KW"/>
</dbReference>
<dbReference type="Pfam" id="PF13563">
    <property type="entry name" value="2_5_RNA_ligase2"/>
    <property type="match status" value="1"/>
</dbReference>
<evidence type="ECO:0000313" key="2">
    <source>
        <dbReference type="Proteomes" id="UP001160499"/>
    </source>
</evidence>
<organism evidence="1 2">
    <name type="scientific">Streptomyces pseudovenezuelae</name>
    <dbReference type="NCBI Taxonomy" id="67350"/>
    <lineage>
        <taxon>Bacteria</taxon>
        <taxon>Bacillati</taxon>
        <taxon>Actinomycetota</taxon>
        <taxon>Actinomycetes</taxon>
        <taxon>Kitasatosporales</taxon>
        <taxon>Streptomycetaceae</taxon>
        <taxon>Streptomyces</taxon>
        <taxon>Streptomyces aurantiacus group</taxon>
    </lineage>
</organism>
<sequence>MKTQPETMRNHWWWRPGWSVGRRFYTWHLTFERQDDVHRLAAEYRSALAPLGEILTPIPDQWLHLTMQGIGFVGETKEQDVHSIVDTAQTRLAAISAFDVRIGPEVLDPEAVLLHVHPDGPVRAVRDAIREAIGEVLGEVPEKAAGFTPHVSVAYSAEDGPAEPITEALANLNLPPAHARISTAELIVIHRDNQMYEWETFAKVPLG</sequence>
<protein>
    <submittedName>
        <fullName evidence="1">2'-5' RNA ligase</fullName>
    </submittedName>
</protein>